<dbReference type="Proteomes" id="UP001165089">
    <property type="component" value="Unassembled WGS sequence"/>
</dbReference>
<name>A0ABQ5Q6W4_9BACT</name>
<sequence length="252" mass="27183">MTFDLNACIRRLESAQARQNDAFTLAAGGRSRPVGGGYAHFRGIGHPLNQALGLVDSITEADLAAIEAFLGTPTVLELSPAADPSLWLLLARRGYRLGQFQQLLVREVPEGAFPDSDWDVSPVGSSECDLQGRVVGAGFAERDDWRTFQPPFSLPADVPRCLRYLVRVAGEPAGGATLGWVDDVALLSGDAVLPGFRGRGLQKRLIQARLREAARLGCRVACASTLPSTPSQRSYEACGFRVAYPKVEMVKD</sequence>
<evidence type="ECO:0000259" key="1">
    <source>
        <dbReference type="PROSITE" id="PS51186"/>
    </source>
</evidence>
<proteinExistence type="predicted"/>
<organism evidence="2 3">
    <name type="scientific">Geothrix rubra</name>
    <dbReference type="NCBI Taxonomy" id="2927977"/>
    <lineage>
        <taxon>Bacteria</taxon>
        <taxon>Pseudomonadati</taxon>
        <taxon>Acidobacteriota</taxon>
        <taxon>Holophagae</taxon>
        <taxon>Holophagales</taxon>
        <taxon>Holophagaceae</taxon>
        <taxon>Geothrix</taxon>
    </lineage>
</organism>
<dbReference type="Pfam" id="PF00583">
    <property type="entry name" value="Acetyltransf_1"/>
    <property type="match status" value="1"/>
</dbReference>
<dbReference type="PROSITE" id="PS51186">
    <property type="entry name" value="GNAT"/>
    <property type="match status" value="1"/>
</dbReference>
<reference evidence="2 3" key="1">
    <citation type="journal article" date="2023" name="Antonie Van Leeuwenhoek">
        <title>Mesoterricola silvestris gen. nov., sp. nov., Mesoterricola sediminis sp. nov., Geothrix oryzae sp. nov., Geothrix edaphica sp. nov., Geothrix rubra sp. nov., and Geothrix limicola sp. nov., six novel members of Acidobacteriota isolated from soils.</title>
        <authorList>
            <person name="Itoh H."/>
            <person name="Sugisawa Y."/>
            <person name="Mise K."/>
            <person name="Xu Z."/>
            <person name="Kuniyasu M."/>
            <person name="Ushijima N."/>
            <person name="Kawano K."/>
            <person name="Kobayashi E."/>
            <person name="Shiratori Y."/>
            <person name="Masuda Y."/>
            <person name="Senoo K."/>
        </authorList>
    </citation>
    <scope>NUCLEOTIDE SEQUENCE [LARGE SCALE GENOMIC DNA]</scope>
    <source>
        <strain evidence="2 3">Red803</strain>
    </source>
</reference>
<accession>A0ABQ5Q6W4</accession>
<dbReference type="EMBL" id="BSDD01000003">
    <property type="protein sequence ID" value="GLH70213.1"/>
    <property type="molecule type" value="Genomic_DNA"/>
</dbReference>
<evidence type="ECO:0000313" key="3">
    <source>
        <dbReference type="Proteomes" id="UP001165089"/>
    </source>
</evidence>
<comment type="caution">
    <text evidence="2">The sequence shown here is derived from an EMBL/GenBank/DDBJ whole genome shotgun (WGS) entry which is preliminary data.</text>
</comment>
<keyword evidence="3" id="KW-1185">Reference proteome</keyword>
<evidence type="ECO:0000313" key="2">
    <source>
        <dbReference type="EMBL" id="GLH70213.1"/>
    </source>
</evidence>
<dbReference type="InterPro" id="IPR000182">
    <property type="entry name" value="GNAT_dom"/>
</dbReference>
<dbReference type="Gene3D" id="3.40.630.30">
    <property type="match status" value="1"/>
</dbReference>
<dbReference type="CDD" id="cd04301">
    <property type="entry name" value="NAT_SF"/>
    <property type="match status" value="1"/>
</dbReference>
<dbReference type="RefSeq" id="WP_285724720.1">
    <property type="nucleotide sequence ID" value="NZ_BSDD01000003.1"/>
</dbReference>
<gene>
    <name evidence="2" type="ORF">GETHPA_17460</name>
</gene>
<feature type="domain" description="N-acetyltransferase" evidence="1">
    <location>
        <begin position="103"/>
        <end position="252"/>
    </location>
</feature>
<dbReference type="InterPro" id="IPR016181">
    <property type="entry name" value="Acyl_CoA_acyltransferase"/>
</dbReference>
<protein>
    <submittedName>
        <fullName evidence="2">GNAT family acetyltransferase</fullName>
    </submittedName>
</protein>
<dbReference type="SUPFAM" id="SSF55729">
    <property type="entry name" value="Acyl-CoA N-acyltransferases (Nat)"/>
    <property type="match status" value="1"/>
</dbReference>